<dbReference type="Gene3D" id="3.40.50.510">
    <property type="entry name" value="Phosphotransferase system, mannose-type IIA component"/>
    <property type="match status" value="1"/>
</dbReference>
<dbReference type="GO" id="GO:0047324">
    <property type="term" value="F:phosphoenolpyruvate-glycerone phosphotransferase activity"/>
    <property type="evidence" value="ECO:0007669"/>
    <property type="project" value="UniProtKB-EC"/>
</dbReference>
<dbReference type="PANTHER" id="PTHR38594:SF1">
    <property type="entry name" value="PEP-DEPENDENT DIHYDROXYACETONE KINASE, PHOSPHORYL DONOR SUBUNIT DHAM"/>
    <property type="match status" value="1"/>
</dbReference>
<dbReference type="PROSITE" id="PS00369">
    <property type="entry name" value="PTS_HPR_HIS"/>
    <property type="match status" value="1"/>
</dbReference>
<evidence type="ECO:0000256" key="4">
    <source>
        <dbReference type="ARBA" id="ARBA00012095"/>
    </source>
</evidence>
<dbReference type="InterPro" id="IPR001020">
    <property type="entry name" value="PTS_HPr_His_P_site"/>
</dbReference>
<dbReference type="InterPro" id="IPR036662">
    <property type="entry name" value="PTS_EIIA_man-typ_sf"/>
</dbReference>
<evidence type="ECO:0000256" key="7">
    <source>
        <dbReference type="ARBA" id="ARBA00046577"/>
    </source>
</evidence>
<comment type="function">
    <text evidence="2">Component of the dihydroxyacetone kinase complex, which is responsible for the phosphoenolpyruvate (PEP)-dependent phosphorylation of dihydroxyacetone. DhaM serves as the phosphoryl donor. Is phosphorylated by phosphoenolpyruvate in an EI- and HPr-dependent reaction, and a phosphorelay system on histidine residues finally leads to phosphoryl transfer to DhaL and dihydroxyacetone.</text>
</comment>
<sequence length="234" mass="23334">MIGFVVVSHSVALAEAAVALASEMAGPVAPRIAVAAGTAEGGMGTDAALIARAIESVASPDGTLVFTDLGSAILSAELAFDLADAAEGPVRLAAAPFVEGLVAAVARAGAGGDLVEVEREARRALDAKLRHLGVEGESVPVEEKPTGRSESFLLTNEIGLHARPAAALAGALRGLDAVVRIGTATKPAVDGRSLVGLMALGARKGDTIDVTADGPDAERAISAIRDLVASGFGE</sequence>
<dbReference type="CDD" id="cd00367">
    <property type="entry name" value="PTS-HPr_like"/>
    <property type="match status" value="1"/>
</dbReference>
<comment type="subunit">
    <text evidence="7">Homodimer. The dihydroxyacetone kinase complex is composed of a homodimer of DhaM, a homodimer of DhaK and the subunit DhaL.</text>
</comment>
<dbReference type="Pfam" id="PF00381">
    <property type="entry name" value="PTS-HPr"/>
    <property type="match status" value="1"/>
</dbReference>
<accession>A0A9W6H565</accession>
<dbReference type="InterPro" id="IPR039643">
    <property type="entry name" value="DhaM"/>
</dbReference>
<dbReference type="InterPro" id="IPR004701">
    <property type="entry name" value="PTS_EIIA_man-typ"/>
</dbReference>
<dbReference type="InterPro" id="IPR012844">
    <property type="entry name" value="DhaM_N"/>
</dbReference>
<dbReference type="PROSITE" id="PS51096">
    <property type="entry name" value="PTS_EIIA_TYPE_4"/>
    <property type="match status" value="1"/>
</dbReference>
<organism evidence="10 11">
    <name type="scientific">Microbacterium barkeri</name>
    <dbReference type="NCBI Taxonomy" id="33917"/>
    <lineage>
        <taxon>Bacteria</taxon>
        <taxon>Bacillati</taxon>
        <taxon>Actinomycetota</taxon>
        <taxon>Actinomycetes</taxon>
        <taxon>Micrococcales</taxon>
        <taxon>Microbacteriaceae</taxon>
        <taxon>Microbacterium</taxon>
    </lineage>
</organism>
<evidence type="ECO:0000256" key="6">
    <source>
        <dbReference type="ARBA" id="ARBA00022679"/>
    </source>
</evidence>
<dbReference type="PRINTS" id="PR00107">
    <property type="entry name" value="PHOSPHOCPHPR"/>
</dbReference>
<dbReference type="Pfam" id="PF03610">
    <property type="entry name" value="EIIA-man"/>
    <property type="match status" value="1"/>
</dbReference>
<evidence type="ECO:0000256" key="5">
    <source>
        <dbReference type="ARBA" id="ARBA00020422"/>
    </source>
</evidence>
<dbReference type="NCBIfam" id="TIGR01003">
    <property type="entry name" value="PTS_HPr_family"/>
    <property type="match status" value="1"/>
</dbReference>
<evidence type="ECO:0000256" key="2">
    <source>
        <dbReference type="ARBA" id="ARBA00002788"/>
    </source>
</evidence>
<dbReference type="NCBIfam" id="TIGR02364">
    <property type="entry name" value="dha_pts"/>
    <property type="match status" value="1"/>
</dbReference>
<dbReference type="InterPro" id="IPR000032">
    <property type="entry name" value="HPr-like"/>
</dbReference>
<dbReference type="Proteomes" id="UP001142462">
    <property type="component" value="Unassembled WGS sequence"/>
</dbReference>
<dbReference type="RefSeq" id="WP_271174530.1">
    <property type="nucleotide sequence ID" value="NZ_BSEJ01000018.1"/>
</dbReference>
<keyword evidence="11" id="KW-1185">Reference proteome</keyword>
<evidence type="ECO:0000259" key="9">
    <source>
        <dbReference type="PROSITE" id="PS51350"/>
    </source>
</evidence>
<comment type="function">
    <text evidence="3">General (non sugar-specific) component of the phosphoenolpyruvate-dependent sugar phosphotransferase system (sugar PTS). This major carbohydrate active-transport system catalyzes the phosphorylation of incoming sugar substrates concomitantly with their translocation across the cell membrane. The phosphoryl group from phosphoenolpyruvate (PEP) is transferred to the phosphoryl carrier protein HPr by enzyme I. Phospho-HPr then transfers it to the PTS EIIA domain.</text>
</comment>
<feature type="domain" description="HPr" evidence="9">
    <location>
        <begin position="147"/>
        <end position="234"/>
    </location>
</feature>
<name>A0A9W6H565_9MICO</name>
<evidence type="ECO:0000313" key="10">
    <source>
        <dbReference type="EMBL" id="GLJ62852.1"/>
    </source>
</evidence>
<evidence type="ECO:0000259" key="8">
    <source>
        <dbReference type="PROSITE" id="PS51096"/>
    </source>
</evidence>
<evidence type="ECO:0000313" key="11">
    <source>
        <dbReference type="Proteomes" id="UP001142462"/>
    </source>
</evidence>
<dbReference type="AlphaFoldDB" id="A0A9W6H565"/>
<reference evidence="10" key="2">
    <citation type="submission" date="2023-01" db="EMBL/GenBank/DDBJ databases">
        <authorList>
            <person name="Sun Q."/>
            <person name="Evtushenko L."/>
        </authorList>
    </citation>
    <scope>NUCLEOTIDE SEQUENCE</scope>
    <source>
        <strain evidence="10">VKM Ac-1020</strain>
    </source>
</reference>
<dbReference type="InterPro" id="IPR035895">
    <property type="entry name" value="HPr-like_sf"/>
</dbReference>
<comment type="catalytic activity">
    <reaction evidence="1">
        <text>dihydroxyacetone + phosphoenolpyruvate = dihydroxyacetone phosphate + pyruvate</text>
        <dbReference type="Rhea" id="RHEA:18381"/>
        <dbReference type="ChEBI" id="CHEBI:15361"/>
        <dbReference type="ChEBI" id="CHEBI:16016"/>
        <dbReference type="ChEBI" id="CHEBI:57642"/>
        <dbReference type="ChEBI" id="CHEBI:58702"/>
        <dbReference type="EC" id="2.7.1.121"/>
    </reaction>
</comment>
<dbReference type="GO" id="GO:0016020">
    <property type="term" value="C:membrane"/>
    <property type="evidence" value="ECO:0007669"/>
    <property type="project" value="InterPro"/>
</dbReference>
<dbReference type="Gene3D" id="3.30.1340.10">
    <property type="entry name" value="HPr-like"/>
    <property type="match status" value="1"/>
</dbReference>
<protein>
    <recommendedName>
        <fullName evidence="5">Phosphocarrier protein HPr</fullName>
        <ecNumber evidence="4">2.7.1.121</ecNumber>
    </recommendedName>
</protein>
<dbReference type="EMBL" id="BSEJ01000018">
    <property type="protein sequence ID" value="GLJ62852.1"/>
    <property type="molecule type" value="Genomic_DNA"/>
</dbReference>
<gene>
    <name evidence="10" type="ORF">GCM10017576_29830</name>
</gene>
<evidence type="ECO:0000256" key="1">
    <source>
        <dbReference type="ARBA" id="ARBA00001113"/>
    </source>
</evidence>
<dbReference type="GO" id="GO:0009401">
    <property type="term" value="P:phosphoenolpyruvate-dependent sugar phosphotransferase system"/>
    <property type="evidence" value="ECO:0007669"/>
    <property type="project" value="InterPro"/>
</dbReference>
<dbReference type="SUPFAM" id="SSF55594">
    <property type="entry name" value="HPr-like"/>
    <property type="match status" value="1"/>
</dbReference>
<reference evidence="10" key="1">
    <citation type="journal article" date="2014" name="Int. J. Syst. Evol. Microbiol.">
        <title>Complete genome sequence of Corynebacterium casei LMG S-19264T (=DSM 44701T), isolated from a smear-ripened cheese.</title>
        <authorList>
            <consortium name="US DOE Joint Genome Institute (JGI-PGF)"/>
            <person name="Walter F."/>
            <person name="Albersmeier A."/>
            <person name="Kalinowski J."/>
            <person name="Ruckert C."/>
        </authorList>
    </citation>
    <scope>NUCLEOTIDE SEQUENCE</scope>
    <source>
        <strain evidence="10">VKM Ac-1020</strain>
    </source>
</reference>
<evidence type="ECO:0000256" key="3">
    <source>
        <dbReference type="ARBA" id="ARBA00003681"/>
    </source>
</evidence>
<dbReference type="EC" id="2.7.1.121" evidence="4"/>
<feature type="domain" description="PTS EIIA type-4" evidence="8">
    <location>
        <begin position="1"/>
        <end position="132"/>
    </location>
</feature>
<comment type="caution">
    <text evidence="10">The sequence shown here is derived from an EMBL/GenBank/DDBJ whole genome shotgun (WGS) entry which is preliminary data.</text>
</comment>
<dbReference type="PROSITE" id="PS51350">
    <property type="entry name" value="PTS_HPR_DOM"/>
    <property type="match status" value="1"/>
</dbReference>
<dbReference type="GO" id="GO:0019563">
    <property type="term" value="P:glycerol catabolic process"/>
    <property type="evidence" value="ECO:0007669"/>
    <property type="project" value="InterPro"/>
</dbReference>
<proteinExistence type="predicted"/>
<dbReference type="PANTHER" id="PTHR38594">
    <property type="entry name" value="PEP-DEPENDENT DIHYDROXYACETONE KINASE, PHOSPHORYL DONOR SUBUNIT DHAM"/>
    <property type="match status" value="1"/>
</dbReference>
<keyword evidence="6" id="KW-0808">Transferase</keyword>
<dbReference type="SUPFAM" id="SSF53062">
    <property type="entry name" value="PTS system fructose IIA component-like"/>
    <property type="match status" value="1"/>
</dbReference>